<dbReference type="Proteomes" id="UP001215280">
    <property type="component" value="Unassembled WGS sequence"/>
</dbReference>
<dbReference type="GO" id="GO:0008821">
    <property type="term" value="F:crossover junction DNA endonuclease activity"/>
    <property type="evidence" value="ECO:0007669"/>
    <property type="project" value="InterPro"/>
</dbReference>
<evidence type="ECO:0000259" key="1">
    <source>
        <dbReference type="SMART" id="SM00484"/>
    </source>
</evidence>
<dbReference type="SUPFAM" id="SSF88723">
    <property type="entry name" value="PIN domain-like"/>
    <property type="match status" value="1"/>
</dbReference>
<dbReference type="InterPro" id="IPR029060">
    <property type="entry name" value="PIN-like_dom_sf"/>
</dbReference>
<dbReference type="SMART" id="SM00484">
    <property type="entry name" value="XPGI"/>
    <property type="match status" value="1"/>
</dbReference>
<feature type="non-terminal residue" evidence="2">
    <location>
        <position position="1"/>
    </location>
</feature>
<dbReference type="AlphaFoldDB" id="A0AAD7HBH1"/>
<evidence type="ECO:0000313" key="2">
    <source>
        <dbReference type="EMBL" id="KAJ7716673.1"/>
    </source>
</evidence>
<dbReference type="InterPro" id="IPR006086">
    <property type="entry name" value="XPG-I_dom"/>
</dbReference>
<accession>A0AAD7HBH1</accession>
<name>A0AAD7HBH1_9AGAR</name>
<keyword evidence="3" id="KW-1185">Reference proteome</keyword>
<dbReference type="InterPro" id="IPR036279">
    <property type="entry name" value="5-3_exonuclease_C_sf"/>
</dbReference>
<protein>
    <submittedName>
        <fullName evidence="2">PIN domain-like protein</fullName>
    </submittedName>
</protein>
<dbReference type="PANTHER" id="PTHR11081">
    <property type="entry name" value="FLAP ENDONUCLEASE FAMILY MEMBER"/>
    <property type="match status" value="1"/>
</dbReference>
<dbReference type="Gene3D" id="3.40.50.1010">
    <property type="entry name" value="5'-nuclease"/>
    <property type="match status" value="2"/>
</dbReference>
<feature type="domain" description="XPG-I" evidence="1">
    <location>
        <begin position="112"/>
        <end position="185"/>
    </location>
</feature>
<dbReference type="CDD" id="cd09906">
    <property type="entry name" value="H3TH_YEN1"/>
    <property type="match status" value="1"/>
</dbReference>
<sequence>LKPAVEYTSVINLATVEGFQRNSSGTRSLLLGVDISILLESCAATLRTAGLRLPWAEIPALKIFFYQLCQFSKAPITLIFVFDGPLRPTFKRGKQVIHCPTSLTEHVKNLIVHFGYYYHEAPAEAEAELAKLNALGYLYGILTDDSDALVFGAQRVIRTTGSPTVNDVCHMYTADQIENTAGVGLSTDGLLLFAVLSGGDYNTGLARCGPVIAHSLALGGFGKRLVEALTSLGEVTLRRALNGWHEDLRAQLRTNSAGLLPCRYGSLAASVPDTFPNVAHARRYLNPLTSWLPEYSGLEPDTNWLPREPHIRDITAFCVDRFGWTDSGDFSSGLLKRFRRNLWAGVAHRMLSSVGPSFLN</sequence>
<comment type="caution">
    <text evidence="2">The sequence shown here is derived from an EMBL/GenBank/DDBJ whole genome shotgun (WGS) entry which is preliminary data.</text>
</comment>
<reference evidence="2" key="1">
    <citation type="submission" date="2023-03" db="EMBL/GenBank/DDBJ databases">
        <title>Massive genome expansion in bonnet fungi (Mycena s.s.) driven by repeated elements and novel gene families across ecological guilds.</title>
        <authorList>
            <consortium name="Lawrence Berkeley National Laboratory"/>
            <person name="Harder C.B."/>
            <person name="Miyauchi S."/>
            <person name="Viragh M."/>
            <person name="Kuo A."/>
            <person name="Thoen E."/>
            <person name="Andreopoulos B."/>
            <person name="Lu D."/>
            <person name="Skrede I."/>
            <person name="Drula E."/>
            <person name="Henrissat B."/>
            <person name="Morin E."/>
            <person name="Kohler A."/>
            <person name="Barry K."/>
            <person name="LaButti K."/>
            <person name="Morin E."/>
            <person name="Salamov A."/>
            <person name="Lipzen A."/>
            <person name="Mereny Z."/>
            <person name="Hegedus B."/>
            <person name="Baldrian P."/>
            <person name="Stursova M."/>
            <person name="Weitz H."/>
            <person name="Taylor A."/>
            <person name="Grigoriev I.V."/>
            <person name="Nagy L.G."/>
            <person name="Martin F."/>
            <person name="Kauserud H."/>
        </authorList>
    </citation>
    <scope>NUCLEOTIDE SEQUENCE</scope>
    <source>
        <strain evidence="2">CBHHK188m</strain>
    </source>
</reference>
<dbReference type="CDD" id="cd09870">
    <property type="entry name" value="PIN_YEN1"/>
    <property type="match status" value="1"/>
</dbReference>
<dbReference type="Pfam" id="PF00867">
    <property type="entry name" value="XPG_I"/>
    <property type="match status" value="1"/>
</dbReference>
<dbReference type="InterPro" id="IPR006084">
    <property type="entry name" value="XPG/Rad2"/>
</dbReference>
<dbReference type="PANTHER" id="PTHR11081:SF75">
    <property type="entry name" value="ENDONUCLEASE, PUTATIVE (AFU_ORTHOLOGUE AFUA_3G13260)-RELATED"/>
    <property type="match status" value="1"/>
</dbReference>
<dbReference type="SUPFAM" id="SSF47807">
    <property type="entry name" value="5' to 3' exonuclease, C-terminal subdomain"/>
    <property type="match status" value="1"/>
</dbReference>
<dbReference type="GO" id="GO:0006281">
    <property type="term" value="P:DNA repair"/>
    <property type="evidence" value="ECO:0007669"/>
    <property type="project" value="UniProtKB-ARBA"/>
</dbReference>
<dbReference type="PRINTS" id="PR00853">
    <property type="entry name" value="XPGRADSUPER"/>
</dbReference>
<dbReference type="GO" id="GO:0017108">
    <property type="term" value="F:5'-flap endonuclease activity"/>
    <property type="evidence" value="ECO:0007669"/>
    <property type="project" value="TreeGrafter"/>
</dbReference>
<evidence type="ECO:0000313" key="3">
    <source>
        <dbReference type="Proteomes" id="UP001215280"/>
    </source>
</evidence>
<dbReference type="EMBL" id="JARJLG010000329">
    <property type="protein sequence ID" value="KAJ7716673.1"/>
    <property type="molecule type" value="Genomic_DNA"/>
</dbReference>
<organism evidence="2 3">
    <name type="scientific">Mycena maculata</name>
    <dbReference type="NCBI Taxonomy" id="230809"/>
    <lineage>
        <taxon>Eukaryota</taxon>
        <taxon>Fungi</taxon>
        <taxon>Dikarya</taxon>
        <taxon>Basidiomycota</taxon>
        <taxon>Agaricomycotina</taxon>
        <taxon>Agaricomycetes</taxon>
        <taxon>Agaricomycetidae</taxon>
        <taxon>Agaricales</taxon>
        <taxon>Marasmiineae</taxon>
        <taxon>Mycenaceae</taxon>
        <taxon>Mycena</taxon>
    </lineage>
</organism>
<proteinExistence type="predicted"/>
<gene>
    <name evidence="2" type="ORF">DFH07DRAFT_762356</name>
</gene>
<dbReference type="InterPro" id="IPR037316">
    <property type="entry name" value="Yen1_H3TH"/>
</dbReference>